<reference evidence="5 6" key="1">
    <citation type="submission" date="2021-01" db="EMBL/GenBank/DDBJ databases">
        <title>Genomic Encyclopedia of Type Strains, Phase IV (KMG-IV): sequencing the most valuable type-strain genomes for metagenomic binning, comparative biology and taxonomic classification.</title>
        <authorList>
            <person name="Goeker M."/>
        </authorList>
    </citation>
    <scope>NUCLEOTIDE SEQUENCE [LARGE SCALE GENOMIC DNA]</scope>
    <source>
        <strain evidence="5 6">DSM 25540</strain>
    </source>
</reference>
<dbReference type="Gene3D" id="3.20.20.100">
    <property type="entry name" value="NADP-dependent oxidoreductase domain"/>
    <property type="match status" value="1"/>
</dbReference>
<dbReference type="InterPro" id="IPR023210">
    <property type="entry name" value="NADP_OxRdtase_dom"/>
</dbReference>
<dbReference type="InterPro" id="IPR018170">
    <property type="entry name" value="Aldo/ket_reductase_CS"/>
</dbReference>
<comment type="caution">
    <text evidence="5">The sequence shown here is derived from an EMBL/GenBank/DDBJ whole genome shotgun (WGS) entry which is preliminary data.</text>
</comment>
<feature type="domain" description="NADP-dependent oxidoreductase" evidence="4">
    <location>
        <begin position="29"/>
        <end position="263"/>
    </location>
</feature>
<evidence type="ECO:0000256" key="2">
    <source>
        <dbReference type="ARBA" id="ARBA00022857"/>
    </source>
</evidence>
<dbReference type="PIRSF" id="PIRSF000097">
    <property type="entry name" value="AKR"/>
    <property type="match status" value="1"/>
</dbReference>
<dbReference type="EMBL" id="JAFBEC010000006">
    <property type="protein sequence ID" value="MBM7633297.1"/>
    <property type="molecule type" value="Genomic_DNA"/>
</dbReference>
<dbReference type="RefSeq" id="WP_204697903.1">
    <property type="nucleotide sequence ID" value="NZ_JAFBEC010000006.1"/>
</dbReference>
<evidence type="ECO:0000256" key="1">
    <source>
        <dbReference type="ARBA" id="ARBA00007905"/>
    </source>
</evidence>
<dbReference type="SUPFAM" id="SSF51430">
    <property type="entry name" value="NAD(P)-linked oxidoreductase"/>
    <property type="match status" value="1"/>
</dbReference>
<dbReference type="InterPro" id="IPR036812">
    <property type="entry name" value="NAD(P)_OxRdtase_dom_sf"/>
</dbReference>
<evidence type="ECO:0000313" key="5">
    <source>
        <dbReference type="EMBL" id="MBM7633297.1"/>
    </source>
</evidence>
<dbReference type="PRINTS" id="PR00069">
    <property type="entry name" value="ALDKETRDTASE"/>
</dbReference>
<sequence length="279" mass="32539">MTINSIKDVVRFHNGLMMPQHGFGVYLINEPSEAETAIQKALDVGYRSFDTAKLYENEGLMAEQLRNSSVNREDLFITTKTHNDDQGYDQALRAFHDSLEEMKLDYVDLLLVHWPSKRHFHDTWRAFERLEGEGLVRAIGVCNYQIDHLKRLETKANVKPVINQVECHPYLTQYALKDYMEEEDIVFEAWSPLGRGNVLSDPVIEKIANRYQKSPAQVVLRWHLQQDSVIIPKSKTPERIEENADIYDFVLTEEDMMLIDQLNRDERRGPDPDVVYEQI</sequence>
<keyword evidence="3" id="KW-0560">Oxidoreductase</keyword>
<dbReference type="Pfam" id="PF00248">
    <property type="entry name" value="Aldo_ket_red"/>
    <property type="match status" value="1"/>
</dbReference>
<comment type="similarity">
    <text evidence="1">Belongs to the aldo/keto reductase family.</text>
</comment>
<dbReference type="PROSITE" id="PS00063">
    <property type="entry name" value="ALDOKETO_REDUCTASE_3"/>
    <property type="match status" value="1"/>
</dbReference>
<protein>
    <submittedName>
        <fullName evidence="5">Diketogulonate reductase-like aldo/keto reductase</fullName>
    </submittedName>
</protein>
<dbReference type="PANTHER" id="PTHR43827">
    <property type="entry name" value="2,5-DIKETO-D-GLUCONIC ACID REDUCTASE"/>
    <property type="match status" value="1"/>
</dbReference>
<proteinExistence type="inferred from homology"/>
<dbReference type="InterPro" id="IPR020471">
    <property type="entry name" value="AKR"/>
</dbReference>
<dbReference type="PANTHER" id="PTHR43827:SF3">
    <property type="entry name" value="NADP-DEPENDENT OXIDOREDUCTASE DOMAIN-CONTAINING PROTEIN"/>
    <property type="match status" value="1"/>
</dbReference>
<dbReference type="Proteomes" id="UP000741863">
    <property type="component" value="Unassembled WGS sequence"/>
</dbReference>
<keyword evidence="2" id="KW-0521">NADP</keyword>
<dbReference type="PROSITE" id="PS00062">
    <property type="entry name" value="ALDOKETO_REDUCTASE_2"/>
    <property type="match status" value="1"/>
</dbReference>
<evidence type="ECO:0000259" key="4">
    <source>
        <dbReference type="Pfam" id="PF00248"/>
    </source>
</evidence>
<name>A0ABS2PDE3_9BACL</name>
<evidence type="ECO:0000313" key="6">
    <source>
        <dbReference type="Proteomes" id="UP000741863"/>
    </source>
</evidence>
<accession>A0ABS2PDE3</accession>
<gene>
    <name evidence="5" type="ORF">JOD17_002391</name>
</gene>
<organism evidence="5 6">
    <name type="scientific">Geomicrobium sediminis</name>
    <dbReference type="NCBI Taxonomy" id="1347788"/>
    <lineage>
        <taxon>Bacteria</taxon>
        <taxon>Bacillati</taxon>
        <taxon>Bacillota</taxon>
        <taxon>Bacilli</taxon>
        <taxon>Bacillales</taxon>
        <taxon>Geomicrobium</taxon>
    </lineage>
</organism>
<keyword evidence="6" id="KW-1185">Reference proteome</keyword>
<evidence type="ECO:0000256" key="3">
    <source>
        <dbReference type="ARBA" id="ARBA00023002"/>
    </source>
</evidence>